<evidence type="ECO:0000256" key="2">
    <source>
        <dbReference type="ARBA" id="ARBA00022692"/>
    </source>
</evidence>
<feature type="transmembrane region" description="Helical" evidence="5">
    <location>
        <begin position="166"/>
        <end position="188"/>
    </location>
</feature>
<protein>
    <submittedName>
        <fullName evidence="7">Major facilitator superfamily domain-containing protein</fullName>
    </submittedName>
</protein>
<proteinExistence type="predicted"/>
<evidence type="ECO:0000256" key="4">
    <source>
        <dbReference type="ARBA" id="ARBA00023136"/>
    </source>
</evidence>
<dbReference type="Pfam" id="PF07690">
    <property type="entry name" value="MFS_1"/>
    <property type="match status" value="1"/>
</dbReference>
<evidence type="ECO:0000313" key="8">
    <source>
        <dbReference type="Proteomes" id="UP001610444"/>
    </source>
</evidence>
<evidence type="ECO:0000259" key="6">
    <source>
        <dbReference type="PROSITE" id="PS50850"/>
    </source>
</evidence>
<name>A0ABR4JFA9_9EURO</name>
<accession>A0ABR4JFA9</accession>
<keyword evidence="4 5" id="KW-0472">Membrane</keyword>
<organism evidence="7 8">
    <name type="scientific">Aspergillus pseudodeflectus</name>
    <dbReference type="NCBI Taxonomy" id="176178"/>
    <lineage>
        <taxon>Eukaryota</taxon>
        <taxon>Fungi</taxon>
        <taxon>Dikarya</taxon>
        <taxon>Ascomycota</taxon>
        <taxon>Pezizomycotina</taxon>
        <taxon>Eurotiomycetes</taxon>
        <taxon>Eurotiomycetidae</taxon>
        <taxon>Eurotiales</taxon>
        <taxon>Aspergillaceae</taxon>
        <taxon>Aspergillus</taxon>
        <taxon>Aspergillus subgen. Nidulantes</taxon>
    </lineage>
</organism>
<evidence type="ECO:0000256" key="1">
    <source>
        <dbReference type="ARBA" id="ARBA00004141"/>
    </source>
</evidence>
<dbReference type="Gene3D" id="1.20.1250.20">
    <property type="entry name" value="MFS general substrate transporter like domains"/>
    <property type="match status" value="1"/>
</dbReference>
<dbReference type="PROSITE" id="PS50850">
    <property type="entry name" value="MFS"/>
    <property type="match status" value="1"/>
</dbReference>
<feature type="transmembrane region" description="Helical" evidence="5">
    <location>
        <begin position="408"/>
        <end position="428"/>
    </location>
</feature>
<dbReference type="Proteomes" id="UP001610444">
    <property type="component" value="Unassembled WGS sequence"/>
</dbReference>
<evidence type="ECO:0000256" key="5">
    <source>
        <dbReference type="SAM" id="Phobius"/>
    </source>
</evidence>
<dbReference type="PANTHER" id="PTHR23502:SF29">
    <property type="entry name" value="TRANSPORTER, PUTATIVE (AFU_ORTHOLOGUE AFUA_6G06680)-RELATED"/>
    <property type="match status" value="1"/>
</dbReference>
<dbReference type="EMBL" id="JBFXLR010000092">
    <property type="protein sequence ID" value="KAL2837822.1"/>
    <property type="molecule type" value="Genomic_DNA"/>
</dbReference>
<feature type="transmembrane region" description="Helical" evidence="5">
    <location>
        <begin position="136"/>
        <end position="154"/>
    </location>
</feature>
<dbReference type="InterPro" id="IPR020846">
    <property type="entry name" value="MFS_dom"/>
</dbReference>
<feature type="transmembrane region" description="Helical" evidence="5">
    <location>
        <begin position="200"/>
        <end position="219"/>
    </location>
</feature>
<sequence>MGLGVLEDRSGLHRVPGTVTLAEIEQSSGTTAIGRLKRGTGKDKDIILIPQPSNDPNDPLNWPQPKKITIVAIMVLGACLNAGAVGTMLNASFVILSAELNKSLSDTALLAGYTMVAAGAACPLASAFATKYGKRPVLLASSAACLIGSIIGSVGQNYDTLLAARIIQGFGLAAYESLTFLVVADLFYIHQRGPWVNMIAFSYTSVSNLSSVIAGPITFNLGWRYLFHILVALSGLQTLLVLFFCPETSYIRDPFFNRHLATTGSGEVDDAKISAVVEEIESLPANPSSPPPPNTFWQQMAIYTAVYSDENLLKLIFGPFLCLTNLIALWTVVMTGVMTSTFVAMSYVAAQLFSPPPYSLSVAAVGYLSTGPFLGGAIGFALVAKLTDPLIIWMSKKNNGVYEPEFRLLLVAFAFAATAGLFAYGTVAESQGDIYLIAFIWGLTLVGISFVIGPCSSYAIDAFRDMSNEVLVANAMFKNFLFFGYSYFINDWIADQGAADPFYIFGGISAALIISTVPVYMLGKRYRSVWYRYNIMEMFNVRPHAEV</sequence>
<dbReference type="RefSeq" id="XP_070892725.1">
    <property type="nucleotide sequence ID" value="XM_071048874.1"/>
</dbReference>
<keyword evidence="8" id="KW-1185">Reference proteome</keyword>
<evidence type="ECO:0000313" key="7">
    <source>
        <dbReference type="EMBL" id="KAL2837822.1"/>
    </source>
</evidence>
<feature type="transmembrane region" description="Helical" evidence="5">
    <location>
        <begin position="364"/>
        <end position="387"/>
    </location>
</feature>
<dbReference type="PANTHER" id="PTHR23502">
    <property type="entry name" value="MAJOR FACILITATOR SUPERFAMILY"/>
    <property type="match status" value="1"/>
</dbReference>
<comment type="subcellular location">
    <subcellularLocation>
        <location evidence="1">Membrane</location>
        <topology evidence="1">Multi-pass membrane protein</topology>
    </subcellularLocation>
</comment>
<feature type="transmembrane region" description="Helical" evidence="5">
    <location>
        <begin position="225"/>
        <end position="245"/>
    </location>
</feature>
<feature type="transmembrane region" description="Helical" evidence="5">
    <location>
        <begin position="434"/>
        <end position="459"/>
    </location>
</feature>
<reference evidence="7 8" key="1">
    <citation type="submission" date="2024-07" db="EMBL/GenBank/DDBJ databases">
        <title>Section-level genome sequencing and comparative genomics of Aspergillus sections Usti and Cavernicolus.</title>
        <authorList>
            <consortium name="Lawrence Berkeley National Laboratory"/>
            <person name="Nybo J.L."/>
            <person name="Vesth T.C."/>
            <person name="Theobald S."/>
            <person name="Frisvad J.C."/>
            <person name="Larsen T.O."/>
            <person name="Kjaerboelling I."/>
            <person name="Rothschild-Mancinelli K."/>
            <person name="Lyhne E.K."/>
            <person name="Kogle M.E."/>
            <person name="Barry K."/>
            <person name="Clum A."/>
            <person name="Na H."/>
            <person name="Ledsgaard L."/>
            <person name="Lin J."/>
            <person name="Lipzen A."/>
            <person name="Kuo A."/>
            <person name="Riley R."/>
            <person name="Mondo S."/>
            <person name="LaButti K."/>
            <person name="Haridas S."/>
            <person name="Pangalinan J."/>
            <person name="Salamov A.A."/>
            <person name="Simmons B.A."/>
            <person name="Magnuson J.K."/>
            <person name="Chen J."/>
            <person name="Drula E."/>
            <person name="Henrissat B."/>
            <person name="Wiebenga A."/>
            <person name="Lubbers R.J."/>
            <person name="Gomes A.C."/>
            <person name="Macurrencykelacurrency M.R."/>
            <person name="Stajich J."/>
            <person name="Grigoriev I.V."/>
            <person name="Mortensen U.H."/>
            <person name="De vries R.P."/>
            <person name="Baker S.E."/>
            <person name="Andersen M.R."/>
        </authorList>
    </citation>
    <scope>NUCLEOTIDE SEQUENCE [LARGE SCALE GENOMIC DNA]</scope>
    <source>
        <strain evidence="7 8">CBS 756.74</strain>
    </source>
</reference>
<keyword evidence="3 5" id="KW-1133">Transmembrane helix</keyword>
<feature type="transmembrane region" description="Helical" evidence="5">
    <location>
        <begin position="70"/>
        <end position="96"/>
    </location>
</feature>
<feature type="transmembrane region" description="Helical" evidence="5">
    <location>
        <begin position="108"/>
        <end position="129"/>
    </location>
</feature>
<comment type="caution">
    <text evidence="7">The sequence shown here is derived from an EMBL/GenBank/DDBJ whole genome shotgun (WGS) entry which is preliminary data.</text>
</comment>
<gene>
    <name evidence="7" type="ORF">BJX68DRAFT_280133</name>
</gene>
<evidence type="ECO:0000256" key="3">
    <source>
        <dbReference type="ARBA" id="ARBA00022989"/>
    </source>
</evidence>
<dbReference type="InterPro" id="IPR036259">
    <property type="entry name" value="MFS_trans_sf"/>
</dbReference>
<feature type="transmembrane region" description="Helical" evidence="5">
    <location>
        <begin position="471"/>
        <end position="490"/>
    </location>
</feature>
<feature type="transmembrane region" description="Helical" evidence="5">
    <location>
        <begin position="502"/>
        <end position="522"/>
    </location>
</feature>
<keyword evidence="2 5" id="KW-0812">Transmembrane</keyword>
<dbReference type="GeneID" id="98164038"/>
<feature type="domain" description="Major facilitator superfamily (MFS) profile" evidence="6">
    <location>
        <begin position="70"/>
        <end position="527"/>
    </location>
</feature>
<dbReference type="InterPro" id="IPR011701">
    <property type="entry name" value="MFS"/>
</dbReference>
<dbReference type="SUPFAM" id="SSF103473">
    <property type="entry name" value="MFS general substrate transporter"/>
    <property type="match status" value="1"/>
</dbReference>
<feature type="transmembrane region" description="Helical" evidence="5">
    <location>
        <begin position="320"/>
        <end position="344"/>
    </location>
</feature>